<evidence type="ECO:0000256" key="1">
    <source>
        <dbReference type="SAM" id="SignalP"/>
    </source>
</evidence>
<sequence length="198" mass="22305">MKKLSKILSALLVLILSVFTLSGCSDKEKPTATVKDFLETFKSKNYEKVYSFVNDSESIKDKLNASNAEMPDKVSKVILDKIADVKYEVTEEKIEKNKASVKVKLEVNDIGHALTETITEYMQTALTMAFDENADEKAMEKLAEEKMLDKLNGKLDKVTKDVEIKLEKKNDKWVIEPSDDLINALTGNMKALAEAFEE</sequence>
<dbReference type="PROSITE" id="PS51257">
    <property type="entry name" value="PROKAR_LIPOPROTEIN"/>
    <property type="match status" value="1"/>
</dbReference>
<protein>
    <submittedName>
        <fullName evidence="2">Lumazine-binding domain-containing protein</fullName>
    </submittedName>
</protein>
<keyword evidence="1" id="KW-0732">Signal</keyword>
<gene>
    <name evidence="2" type="ORF">CLPU_1c02360</name>
</gene>
<accession>A0A0L0WF65</accession>
<dbReference type="Gene3D" id="3.10.450.50">
    <property type="match status" value="1"/>
</dbReference>
<proteinExistence type="predicted"/>
<dbReference type="Proteomes" id="UP000037267">
    <property type="component" value="Unassembled WGS sequence"/>
</dbReference>
<dbReference type="AlphaFoldDB" id="A0A0L0WF65"/>
<dbReference type="EMBL" id="LGSS01000001">
    <property type="protein sequence ID" value="KNF10071.1"/>
    <property type="molecule type" value="Genomic_DNA"/>
</dbReference>
<comment type="caution">
    <text evidence="2">The sequence shown here is derived from an EMBL/GenBank/DDBJ whole genome shotgun (WGS) entry which is preliminary data.</text>
</comment>
<evidence type="ECO:0000313" key="3">
    <source>
        <dbReference type="Proteomes" id="UP000037267"/>
    </source>
</evidence>
<dbReference type="OrthoDB" id="1925955at2"/>
<reference evidence="3" key="1">
    <citation type="submission" date="2015-07" db="EMBL/GenBank/DDBJ databases">
        <title>Draft genome sequence of the purine-degrading Gottschalkia purinilyticum DSM 1384 (formerly Clostridium purinilyticum).</title>
        <authorList>
            <person name="Poehlein A."/>
            <person name="Schiel-Bengelsdorf B."/>
            <person name="Bengelsdorf F.R."/>
            <person name="Daniel R."/>
            <person name="Duerre P."/>
        </authorList>
    </citation>
    <scope>NUCLEOTIDE SEQUENCE [LARGE SCALE GENOMIC DNA]</scope>
    <source>
        <strain evidence="3">DSM 1384</strain>
    </source>
</reference>
<feature type="chain" id="PRO_5039296289" evidence="1">
    <location>
        <begin position="23"/>
        <end position="198"/>
    </location>
</feature>
<name>A0A0L0WF65_GOTPU</name>
<dbReference type="STRING" id="1503.CLPU_1c02360"/>
<feature type="signal peptide" evidence="1">
    <location>
        <begin position="1"/>
        <end position="22"/>
    </location>
</feature>
<organism evidence="2 3">
    <name type="scientific">Gottschalkia purinilytica</name>
    <name type="common">Clostridium purinilyticum</name>
    <dbReference type="NCBI Taxonomy" id="1503"/>
    <lineage>
        <taxon>Bacteria</taxon>
        <taxon>Bacillati</taxon>
        <taxon>Bacillota</taxon>
        <taxon>Tissierellia</taxon>
        <taxon>Tissierellales</taxon>
        <taxon>Gottschalkiaceae</taxon>
        <taxon>Gottschalkia</taxon>
    </lineage>
</organism>
<evidence type="ECO:0000313" key="2">
    <source>
        <dbReference type="EMBL" id="KNF10071.1"/>
    </source>
</evidence>
<dbReference type="RefSeq" id="WP_050353800.1">
    <property type="nucleotide sequence ID" value="NZ_LGSS01000001.1"/>
</dbReference>
<keyword evidence="3" id="KW-1185">Reference proteome</keyword>